<comment type="caution">
    <text evidence="1">The sequence shown here is derived from an EMBL/GenBank/DDBJ whole genome shotgun (WGS) entry which is preliminary data.</text>
</comment>
<gene>
    <name evidence="1" type="ORF">LCGC14_2797780</name>
</gene>
<organism evidence="1">
    <name type="scientific">marine sediment metagenome</name>
    <dbReference type="NCBI Taxonomy" id="412755"/>
    <lineage>
        <taxon>unclassified sequences</taxon>
        <taxon>metagenomes</taxon>
        <taxon>ecological metagenomes</taxon>
    </lineage>
</organism>
<reference evidence="1" key="1">
    <citation type="journal article" date="2015" name="Nature">
        <title>Complex archaea that bridge the gap between prokaryotes and eukaryotes.</title>
        <authorList>
            <person name="Spang A."/>
            <person name="Saw J.H."/>
            <person name="Jorgensen S.L."/>
            <person name="Zaremba-Niedzwiedzka K."/>
            <person name="Martijn J."/>
            <person name="Lind A.E."/>
            <person name="van Eijk R."/>
            <person name="Schleper C."/>
            <person name="Guy L."/>
            <person name="Ettema T.J."/>
        </authorList>
    </citation>
    <scope>NUCLEOTIDE SEQUENCE</scope>
</reference>
<dbReference type="EMBL" id="LAZR01052424">
    <property type="protein sequence ID" value="KKK82998.1"/>
    <property type="molecule type" value="Genomic_DNA"/>
</dbReference>
<dbReference type="AlphaFoldDB" id="A0A0F8YNL2"/>
<name>A0A0F8YNL2_9ZZZZ</name>
<sequence length="50" mass="5958">MKKQDVQKKERKSVPISIRTYPKYSKWMKDNNVSPNAVFNEAMKELVDKE</sequence>
<evidence type="ECO:0000313" key="1">
    <source>
        <dbReference type="EMBL" id="KKK82998.1"/>
    </source>
</evidence>
<accession>A0A0F8YNL2</accession>
<protein>
    <submittedName>
        <fullName evidence="1">Uncharacterized protein</fullName>
    </submittedName>
</protein>
<proteinExistence type="predicted"/>